<dbReference type="GeneID" id="119739258"/>
<name>A0A914B2L8_PATMI</name>
<dbReference type="OMA" id="WSIRYIP"/>
<dbReference type="AlphaFoldDB" id="A0A914B2L8"/>
<reference evidence="2" key="1">
    <citation type="submission" date="2022-11" db="UniProtKB">
        <authorList>
            <consortium name="EnsemblMetazoa"/>
        </authorList>
    </citation>
    <scope>IDENTIFICATION</scope>
</reference>
<proteinExistence type="predicted"/>
<dbReference type="Gene3D" id="3.30.950.30">
    <property type="entry name" value="Schlafen, AAA domain"/>
    <property type="match status" value="1"/>
</dbReference>
<accession>A0A914B2L8</accession>
<dbReference type="InterPro" id="IPR007421">
    <property type="entry name" value="Schlafen_AlbA_2_dom"/>
</dbReference>
<organism evidence="2 3">
    <name type="scientific">Patiria miniata</name>
    <name type="common">Bat star</name>
    <name type="synonym">Asterina miniata</name>
    <dbReference type="NCBI Taxonomy" id="46514"/>
    <lineage>
        <taxon>Eukaryota</taxon>
        <taxon>Metazoa</taxon>
        <taxon>Echinodermata</taxon>
        <taxon>Eleutherozoa</taxon>
        <taxon>Asterozoa</taxon>
        <taxon>Asteroidea</taxon>
        <taxon>Valvatacea</taxon>
        <taxon>Valvatida</taxon>
        <taxon>Asterinidae</taxon>
        <taxon>Patiria</taxon>
    </lineage>
</organism>
<evidence type="ECO:0000259" key="1">
    <source>
        <dbReference type="Pfam" id="PF04326"/>
    </source>
</evidence>
<evidence type="ECO:0000313" key="3">
    <source>
        <dbReference type="Proteomes" id="UP000887568"/>
    </source>
</evidence>
<dbReference type="Proteomes" id="UP000887568">
    <property type="component" value="Unplaced"/>
</dbReference>
<dbReference type="InterPro" id="IPR038461">
    <property type="entry name" value="Schlafen_AlbA_2_dom_sf"/>
</dbReference>
<dbReference type="OrthoDB" id="10259112at2759"/>
<dbReference type="PANTHER" id="PTHR12155">
    <property type="entry name" value="SCHLAFEN"/>
    <property type="match status" value="1"/>
</dbReference>
<dbReference type="Pfam" id="PF04326">
    <property type="entry name" value="SLFN_AlbA_2"/>
    <property type="match status" value="1"/>
</dbReference>
<keyword evidence="3" id="KW-1185">Reference proteome</keyword>
<protein>
    <recommendedName>
        <fullName evidence="1">Schlafen AlbA-2 domain-containing protein</fullName>
    </recommendedName>
</protein>
<dbReference type="EnsemblMetazoa" id="XM_038214115.1">
    <property type="protein sequence ID" value="XP_038070043.1"/>
    <property type="gene ID" value="LOC119739258"/>
</dbReference>
<dbReference type="InterPro" id="IPR029684">
    <property type="entry name" value="Schlafen"/>
</dbReference>
<feature type="domain" description="Schlafen AlbA-2" evidence="1">
    <location>
        <begin position="52"/>
        <end position="180"/>
    </location>
</feature>
<dbReference type="RefSeq" id="XP_038070043.1">
    <property type="nucleotide sequence ID" value="XM_038214115.1"/>
</dbReference>
<dbReference type="PANTHER" id="PTHR12155:SF41">
    <property type="entry name" value="SCHLAFEN ALBA-2 DOMAIN-CONTAINING PROTEIN"/>
    <property type="match status" value="1"/>
</dbReference>
<dbReference type="EnsemblMetazoa" id="XM_038214116.1">
    <property type="protein sequence ID" value="XP_038070044.1"/>
    <property type="gene ID" value="LOC119739258"/>
</dbReference>
<dbReference type="RefSeq" id="XP_038070044.1">
    <property type="nucleotide sequence ID" value="XM_038214116.1"/>
</dbReference>
<sequence>MAFTPSVVSKQQKYTITPAKRDEDLSEASSSNSRVSYRSMYYISGGLLDTRENRNVEFKAAQGSYIYDILPSAVEKYGCAFANGEGGTLYLGIKDNGVIMGVYVTAKDEEHILRTIQKAFDKFLPRPPCHSVRLIPLCSPNGSRVFFSYKVIEISVKAGTLEDIFETSDHKVFIKRDGSIELQNALQIKDLAITKYKQMLGQRL</sequence>
<evidence type="ECO:0000313" key="2">
    <source>
        <dbReference type="EnsemblMetazoa" id="XP_038070044.1"/>
    </source>
</evidence>